<feature type="domain" description="D-apionate lactonase TIM barrel" evidence="2">
    <location>
        <begin position="269"/>
        <end position="521"/>
    </location>
</feature>
<gene>
    <name evidence="3" type="ORF">SAMN04488109_1158</name>
</gene>
<evidence type="ECO:0000259" key="2">
    <source>
        <dbReference type="Pfam" id="PF25838"/>
    </source>
</evidence>
<protein>
    <submittedName>
        <fullName evidence="3">Uncharacterized protein</fullName>
    </submittedName>
</protein>
<dbReference type="Proteomes" id="UP000184212">
    <property type="component" value="Unassembled WGS sequence"/>
</dbReference>
<accession>A0A1M5LFS0</accession>
<evidence type="ECO:0000259" key="1">
    <source>
        <dbReference type="Pfam" id="PF25837"/>
    </source>
</evidence>
<dbReference type="Pfam" id="PF25838">
    <property type="entry name" value="Apionate_lact_M"/>
    <property type="match status" value="1"/>
</dbReference>
<dbReference type="InterPro" id="IPR058788">
    <property type="entry name" value="ApnL_N"/>
</dbReference>
<dbReference type="STRING" id="947013.SAMN04488109_1158"/>
<organism evidence="3 4">
    <name type="scientific">Chryseolinea serpens</name>
    <dbReference type="NCBI Taxonomy" id="947013"/>
    <lineage>
        <taxon>Bacteria</taxon>
        <taxon>Pseudomonadati</taxon>
        <taxon>Bacteroidota</taxon>
        <taxon>Cytophagia</taxon>
        <taxon>Cytophagales</taxon>
        <taxon>Fulvivirgaceae</taxon>
        <taxon>Chryseolinea</taxon>
    </lineage>
</organism>
<dbReference type="AlphaFoldDB" id="A0A1M5LFS0"/>
<proteinExistence type="predicted"/>
<feature type="domain" description="D-apionate lactonase N-terminal" evidence="1">
    <location>
        <begin position="13"/>
        <end position="225"/>
    </location>
</feature>
<keyword evidence="4" id="KW-1185">Reference proteome</keyword>
<evidence type="ECO:0000313" key="3">
    <source>
        <dbReference type="EMBL" id="SHG63223.1"/>
    </source>
</evidence>
<reference evidence="3 4" key="1">
    <citation type="submission" date="2016-11" db="EMBL/GenBank/DDBJ databases">
        <authorList>
            <person name="Jaros S."/>
            <person name="Januszkiewicz K."/>
            <person name="Wedrychowicz H."/>
        </authorList>
    </citation>
    <scope>NUCLEOTIDE SEQUENCE [LARGE SCALE GENOMIC DNA]</scope>
    <source>
        <strain evidence="3 4">DSM 24574</strain>
    </source>
</reference>
<sequence>MRKGVIFSEILNGMERLRAGQWQVGYENGFLRHLQLGSHEILRMIYFALRDENWTTLDKQIQNEERTIGPDSFRIAYDCVNTKNGMPVFQWHAVLEGRRDGSITFEIAGEALADQLKNRAGFCVLHPPDTTLGQLAEALHTNGDTTRSAFPVNVDPVNPFKDMKGFRWQTLGDWYTLAFEGDVFETEDQRNWTDASFKTFCTPSTLPFPVALKKGDRVHQKVTFTPPAAAAPTVDDEGPIRIIVNKDLVALPEIGVGAATNVQVSPAIGRVIREMGLSHFRIDVRPLGHDWVTAFSEACVAASELQLAPEVVLHLSADYKLELDAFTQLCLQNRLTLKRVLLLGDAAAVTPQAIIDHAASLKTYFPKTHFGAGTNYNFQQLNQGSFDATAVDFVSFAAHPQEHAFDDLTLIENLGAQEDVVFSAQALYPDRAVNISPITLRKQFNPYASDPKNRVMSETDRTDPRQSTPLCAVWTLGSIKHLSEAGASAVTYFQTHGPQGIVSADGTPYPVGDALRKLLALPRNVLSSYSTQPLKADGFVFEGNRIVVWNYTAEEQTVHVNNRTVLLKPYAIHWD</sequence>
<dbReference type="Pfam" id="PF25837">
    <property type="entry name" value="Apionate_lact_N"/>
    <property type="match status" value="1"/>
</dbReference>
<name>A0A1M5LFS0_9BACT</name>
<dbReference type="InterPro" id="IPR058787">
    <property type="entry name" value="ApnL_M"/>
</dbReference>
<dbReference type="EMBL" id="FQWQ01000001">
    <property type="protein sequence ID" value="SHG63223.1"/>
    <property type="molecule type" value="Genomic_DNA"/>
</dbReference>
<evidence type="ECO:0000313" key="4">
    <source>
        <dbReference type="Proteomes" id="UP000184212"/>
    </source>
</evidence>